<keyword evidence="1" id="KW-0812">Transmembrane</keyword>
<dbReference type="EMBL" id="LAZR01005279">
    <property type="protein sequence ID" value="KKN01280.1"/>
    <property type="molecule type" value="Genomic_DNA"/>
</dbReference>
<dbReference type="AlphaFoldDB" id="A0A0F9M1P6"/>
<sequence length="96" mass="11096">MKTRTEVYKERTEKERNKFSILTSSAILGVILMAYGFSSLIEDIGSNVSCDGKLNCLIFNLGSIFLVFLGLFLIWCLIFWFMYGNSKYRLEKETTK</sequence>
<evidence type="ECO:0000313" key="2">
    <source>
        <dbReference type="EMBL" id="KKN01280.1"/>
    </source>
</evidence>
<organism evidence="2">
    <name type="scientific">marine sediment metagenome</name>
    <dbReference type="NCBI Taxonomy" id="412755"/>
    <lineage>
        <taxon>unclassified sequences</taxon>
        <taxon>metagenomes</taxon>
        <taxon>ecological metagenomes</taxon>
    </lineage>
</organism>
<feature type="transmembrane region" description="Helical" evidence="1">
    <location>
        <begin position="61"/>
        <end position="83"/>
    </location>
</feature>
<accession>A0A0F9M1P6</accession>
<protein>
    <submittedName>
        <fullName evidence="2">Uncharacterized protein</fullName>
    </submittedName>
</protein>
<proteinExistence type="predicted"/>
<keyword evidence="1" id="KW-0472">Membrane</keyword>
<name>A0A0F9M1P6_9ZZZZ</name>
<evidence type="ECO:0000256" key="1">
    <source>
        <dbReference type="SAM" id="Phobius"/>
    </source>
</evidence>
<feature type="transmembrane region" description="Helical" evidence="1">
    <location>
        <begin position="21"/>
        <end position="41"/>
    </location>
</feature>
<keyword evidence="1" id="KW-1133">Transmembrane helix</keyword>
<reference evidence="2" key="1">
    <citation type="journal article" date="2015" name="Nature">
        <title>Complex archaea that bridge the gap between prokaryotes and eukaryotes.</title>
        <authorList>
            <person name="Spang A."/>
            <person name="Saw J.H."/>
            <person name="Jorgensen S.L."/>
            <person name="Zaremba-Niedzwiedzka K."/>
            <person name="Martijn J."/>
            <person name="Lind A.E."/>
            <person name="van Eijk R."/>
            <person name="Schleper C."/>
            <person name="Guy L."/>
            <person name="Ettema T.J."/>
        </authorList>
    </citation>
    <scope>NUCLEOTIDE SEQUENCE</scope>
</reference>
<comment type="caution">
    <text evidence="2">The sequence shown here is derived from an EMBL/GenBank/DDBJ whole genome shotgun (WGS) entry which is preliminary data.</text>
</comment>
<gene>
    <name evidence="2" type="ORF">LCGC14_1129380</name>
</gene>